<dbReference type="PROSITE" id="PS51257">
    <property type="entry name" value="PROKAR_LIPOPROTEIN"/>
    <property type="match status" value="1"/>
</dbReference>
<dbReference type="Pfam" id="PF04151">
    <property type="entry name" value="PPC"/>
    <property type="match status" value="1"/>
</dbReference>
<keyword evidence="4" id="KW-0720">Serine protease</keyword>
<protein>
    <submittedName>
        <fullName evidence="9">S8 family serine peptidase</fullName>
    </submittedName>
</protein>
<keyword evidence="2" id="KW-0645">Protease</keyword>
<keyword evidence="10" id="KW-1185">Reference proteome</keyword>
<dbReference type="SUPFAM" id="SSF54897">
    <property type="entry name" value="Protease propeptides/inhibitors"/>
    <property type="match status" value="1"/>
</dbReference>
<dbReference type="InterPro" id="IPR000209">
    <property type="entry name" value="Peptidase_S8/S53_dom"/>
</dbReference>
<evidence type="ECO:0000313" key="9">
    <source>
        <dbReference type="EMBL" id="MCQ8127789.1"/>
    </source>
</evidence>
<dbReference type="Gene3D" id="3.40.50.200">
    <property type="entry name" value="Peptidase S8/S53 domain"/>
    <property type="match status" value="1"/>
</dbReference>
<dbReference type="RefSeq" id="WP_256614141.1">
    <property type="nucleotide sequence ID" value="NZ_JANIBK010000016.1"/>
</dbReference>
<dbReference type="InterPro" id="IPR050131">
    <property type="entry name" value="Peptidase_S8_subtilisin-like"/>
</dbReference>
<comment type="caution">
    <text evidence="9">The sequence shown here is derived from an EMBL/GenBank/DDBJ whole genome shotgun (WGS) entry which is preliminary data.</text>
</comment>
<evidence type="ECO:0000259" key="8">
    <source>
        <dbReference type="Pfam" id="PF05922"/>
    </source>
</evidence>
<dbReference type="PANTHER" id="PTHR43806:SF11">
    <property type="entry name" value="CEREVISIN-RELATED"/>
    <property type="match status" value="1"/>
</dbReference>
<dbReference type="InterPro" id="IPR010259">
    <property type="entry name" value="S8pro/Inhibitor_I9"/>
</dbReference>
<dbReference type="Gene3D" id="2.60.120.380">
    <property type="match status" value="2"/>
</dbReference>
<dbReference type="InterPro" id="IPR015500">
    <property type="entry name" value="Peptidase_S8_subtilisin-rel"/>
</dbReference>
<dbReference type="SUPFAM" id="SSF52743">
    <property type="entry name" value="Subtilisin-like"/>
    <property type="match status" value="1"/>
</dbReference>
<evidence type="ECO:0000259" key="6">
    <source>
        <dbReference type="Pfam" id="PF00082"/>
    </source>
</evidence>
<gene>
    <name evidence="9" type="ORF">NP596_04875</name>
</gene>
<dbReference type="PANTHER" id="PTHR43806">
    <property type="entry name" value="PEPTIDASE S8"/>
    <property type="match status" value="1"/>
</dbReference>
<feature type="domain" description="Inhibitor I9" evidence="8">
    <location>
        <begin position="103"/>
        <end position="185"/>
    </location>
</feature>
<dbReference type="PROSITE" id="PS51892">
    <property type="entry name" value="SUBTILASE"/>
    <property type="match status" value="1"/>
</dbReference>
<evidence type="ECO:0000313" key="10">
    <source>
        <dbReference type="Proteomes" id="UP001524586"/>
    </source>
</evidence>
<dbReference type="Proteomes" id="UP001524586">
    <property type="component" value="Unassembled WGS sequence"/>
</dbReference>
<dbReference type="Pfam" id="PF00082">
    <property type="entry name" value="Peptidase_S8"/>
    <property type="match status" value="1"/>
</dbReference>
<evidence type="ECO:0000256" key="5">
    <source>
        <dbReference type="PROSITE-ProRule" id="PRU01240"/>
    </source>
</evidence>
<dbReference type="InterPro" id="IPR007280">
    <property type="entry name" value="Peptidase_C_arc/bac"/>
</dbReference>
<reference evidence="9 10" key="1">
    <citation type="submission" date="2022-07" db="EMBL/GenBank/DDBJ databases">
        <title>Methylomonas rivi sp. nov., Methylomonas rosea sp. nov., Methylomonas aureus sp. nov. and Methylomonas subterranea sp. nov., four novel methanotrophs isolated from a freshwater creek and the deep terrestrial subsurface.</title>
        <authorList>
            <person name="Abin C."/>
            <person name="Sankaranarayanan K."/>
            <person name="Garner C."/>
            <person name="Sindelar R."/>
            <person name="Kotary K."/>
            <person name="Garner R."/>
            <person name="Barclay S."/>
            <person name="Lawson P."/>
            <person name="Krumholz L."/>
        </authorList>
    </citation>
    <scope>NUCLEOTIDE SEQUENCE [LARGE SCALE GENOMIC DNA]</scope>
    <source>
        <strain evidence="9 10">WSC-6</strain>
    </source>
</reference>
<name>A0ABT1U303_9GAMM</name>
<comment type="similarity">
    <text evidence="1 5">Belongs to the peptidase S8 family.</text>
</comment>
<dbReference type="Gene3D" id="3.30.70.80">
    <property type="entry name" value="Peptidase S8 propeptide/proteinase inhibitor I9"/>
    <property type="match status" value="1"/>
</dbReference>
<organism evidence="9 10">
    <name type="scientific">Methylomonas rivi</name>
    <dbReference type="NCBI Taxonomy" id="2952226"/>
    <lineage>
        <taxon>Bacteria</taxon>
        <taxon>Pseudomonadati</taxon>
        <taxon>Pseudomonadota</taxon>
        <taxon>Gammaproteobacteria</taxon>
        <taxon>Methylococcales</taxon>
        <taxon>Methylococcaceae</taxon>
        <taxon>Methylomonas</taxon>
    </lineage>
</organism>
<evidence type="ECO:0000256" key="4">
    <source>
        <dbReference type="ARBA" id="ARBA00022825"/>
    </source>
</evidence>
<dbReference type="EMBL" id="JANIBK010000016">
    <property type="protein sequence ID" value="MCQ8127789.1"/>
    <property type="molecule type" value="Genomic_DNA"/>
</dbReference>
<dbReference type="InterPro" id="IPR036852">
    <property type="entry name" value="Peptidase_S8/S53_dom_sf"/>
</dbReference>
<dbReference type="Pfam" id="PF05922">
    <property type="entry name" value="Inhibitor_I9"/>
    <property type="match status" value="1"/>
</dbReference>
<evidence type="ECO:0000256" key="3">
    <source>
        <dbReference type="ARBA" id="ARBA00022801"/>
    </source>
</evidence>
<comment type="caution">
    <text evidence="5">Lacks conserved residue(s) required for the propagation of feature annotation.</text>
</comment>
<evidence type="ECO:0000259" key="7">
    <source>
        <dbReference type="Pfam" id="PF04151"/>
    </source>
</evidence>
<dbReference type="PRINTS" id="PR00723">
    <property type="entry name" value="SUBTILISIN"/>
</dbReference>
<evidence type="ECO:0000256" key="2">
    <source>
        <dbReference type="ARBA" id="ARBA00022670"/>
    </source>
</evidence>
<sequence length="719" mass="74387">MKKILAISRRGVSAALMILSGGLLSSCKVDGTHLLAMDSASEIESTAVPAPADSKTNMVIPMIPDSEKELTTASSRKDANTSSAIPEFDSFGIIVHQNAVPDSYIVQFKDDMVVAKGQNLILNMDRAKNIARMVVEENQLKTVKLGHVFNAAIRGFSAQMSHEEAAALVKDPRVLLVEQDAYVHVNTVYTNPGWALDRIDQASPTLNNSFATTMTGAGVHIYNLDQGALSTHTEFAGRMQCGAANSPDIQGGMSGGCVEGAKMFSTSVSIGSKAPYTPSPAIISGDKVMVKIYGGTGDADLYVKKGSAPTASNYDCRPYTSSNTETCDMSSFGTGTYYIMVYGYRAVTGLTLERFDACASTSQGTYGDACTSGKSGTHGTGTLSLSGGATAGVAKAAILHTVRTMPNSGYGLLSDQVAGFNWVLANNGSNISIINFSIGEDAVYATEDNSIAACVDAGIFVSVAAGNNMQDAAKTSPGSSPAAFVVGATSQADSVADYSNWGAAVDIWAPGTNVRFATNTSNTAFTTDDGTSFASPLTAGVAALYRGQNPSATVPEVKTAILSAAASGKLTGYLGPAGNLAPNLFLQSFGTSCGDTVCNGIETNAHCASDCSADGGGSCPGVNCTAWPQSNLSATRNVMKQIGTVTCNNPTITSSGGTPDADLYVKIGGWPSYSSKTCVSESSSNVETCNMTNGNVKYYISLYGYNSAPSGVTFSVVCH</sequence>
<dbReference type="InterPro" id="IPR023828">
    <property type="entry name" value="Peptidase_S8_Ser-AS"/>
</dbReference>
<proteinExistence type="inferred from homology"/>
<evidence type="ECO:0000256" key="1">
    <source>
        <dbReference type="ARBA" id="ARBA00011073"/>
    </source>
</evidence>
<feature type="domain" description="Peptidase S8/S53" evidence="6">
    <location>
        <begin position="366"/>
        <end position="571"/>
    </location>
</feature>
<dbReference type="InterPro" id="IPR037045">
    <property type="entry name" value="S8pro/Inhibitor_I9_sf"/>
</dbReference>
<dbReference type="PROSITE" id="PS00138">
    <property type="entry name" value="SUBTILASE_SER"/>
    <property type="match status" value="1"/>
</dbReference>
<feature type="domain" description="Peptidase C-terminal archaeal/bacterial" evidence="7">
    <location>
        <begin position="284"/>
        <end position="343"/>
    </location>
</feature>
<keyword evidence="3" id="KW-0378">Hydrolase</keyword>
<accession>A0ABT1U303</accession>